<evidence type="ECO:0000256" key="1">
    <source>
        <dbReference type="ARBA" id="ARBA00005591"/>
    </source>
</evidence>
<name>A0A839TTU3_9BACL</name>
<evidence type="ECO:0000256" key="5">
    <source>
        <dbReference type="HAMAP-Rule" id="MF_01401"/>
    </source>
</evidence>
<evidence type="ECO:0000256" key="2">
    <source>
        <dbReference type="ARBA" id="ARBA00023002"/>
    </source>
</evidence>
<dbReference type="InterPro" id="IPR036509">
    <property type="entry name" value="Met_Sox_Rdtase_MsrA_sf"/>
</dbReference>
<dbReference type="EC" id="1.8.4.11" evidence="5"/>
<dbReference type="GO" id="GO:0008113">
    <property type="term" value="F:peptide-methionine (S)-S-oxide reductase activity"/>
    <property type="evidence" value="ECO:0007669"/>
    <property type="project" value="UniProtKB-UniRule"/>
</dbReference>
<proteinExistence type="inferred from homology"/>
<dbReference type="RefSeq" id="WP_183584118.1">
    <property type="nucleotide sequence ID" value="NZ_JACHXJ010000004.1"/>
</dbReference>
<comment type="similarity">
    <text evidence="1 5">Belongs to the MsrA Met sulfoxide reductase family.</text>
</comment>
<gene>
    <name evidence="5" type="primary">msrA</name>
    <name evidence="7" type="ORF">FHS19_004638</name>
</gene>
<sequence>MSVQNSGSIHSQEPGIAPEMATLGMGCFWSPEALFGHMPGVIRTRVGYGGGTTSDPTYRDMGDHTETVEVVYDPGVISYSDILNAFWDNHNPLNINDYKGRQYLSLLLYHGDGQLETIRQVLVQREEQGKGKPDTEIAPLTTWYPAEDHHQKYYLKRHPDAIEQLSRLYPSHEELVHSTLAARLNGLAKGYTSLERIQKEIHTWLLPDKERSLLLDTAKRIKW</sequence>
<comment type="caution">
    <text evidence="7">The sequence shown here is derived from an EMBL/GenBank/DDBJ whole genome shotgun (WGS) entry which is preliminary data.</text>
</comment>
<dbReference type="InterPro" id="IPR002569">
    <property type="entry name" value="Met_Sox_Rdtase_MsrA_dom"/>
</dbReference>
<protein>
    <recommendedName>
        <fullName evidence="5">Peptide methionine sulfoxide reductase MsrA</fullName>
        <shortName evidence="5">Protein-methionine-S-oxide reductase</shortName>
        <ecNumber evidence="5">1.8.4.11</ecNumber>
    </recommendedName>
    <alternativeName>
        <fullName evidence="5">Peptide-methionine (S)-S-oxide reductase</fullName>
        <shortName evidence="5">Peptide Met(O) reductase</shortName>
    </alternativeName>
</protein>
<feature type="active site" evidence="5">
    <location>
        <position position="27"/>
    </location>
</feature>
<dbReference type="PANTHER" id="PTHR43774">
    <property type="entry name" value="PEPTIDE METHIONINE SULFOXIDE REDUCTASE"/>
    <property type="match status" value="1"/>
</dbReference>
<evidence type="ECO:0000256" key="4">
    <source>
        <dbReference type="ARBA" id="ARBA00048782"/>
    </source>
</evidence>
<dbReference type="HAMAP" id="MF_01401">
    <property type="entry name" value="MsrA"/>
    <property type="match status" value="1"/>
</dbReference>
<accession>A0A839TTU3</accession>
<dbReference type="EMBL" id="JACHXJ010000004">
    <property type="protein sequence ID" value="MBB3129933.1"/>
    <property type="molecule type" value="Genomic_DNA"/>
</dbReference>
<evidence type="ECO:0000313" key="8">
    <source>
        <dbReference type="Proteomes" id="UP000517523"/>
    </source>
</evidence>
<dbReference type="AlphaFoldDB" id="A0A839TTU3"/>
<dbReference type="NCBIfam" id="TIGR00401">
    <property type="entry name" value="msrA"/>
    <property type="match status" value="1"/>
</dbReference>
<reference evidence="7 8" key="1">
    <citation type="submission" date="2020-08" db="EMBL/GenBank/DDBJ databases">
        <title>Genomic Encyclopedia of Type Strains, Phase III (KMG-III): the genomes of soil and plant-associated and newly described type strains.</title>
        <authorList>
            <person name="Whitman W."/>
        </authorList>
    </citation>
    <scope>NUCLEOTIDE SEQUENCE [LARGE SCALE GENOMIC DNA]</scope>
    <source>
        <strain evidence="7 8">CECT 5831</strain>
    </source>
</reference>
<evidence type="ECO:0000313" key="7">
    <source>
        <dbReference type="EMBL" id="MBB3129933.1"/>
    </source>
</evidence>
<comment type="catalytic activity">
    <reaction evidence="3 5">
        <text>L-methionyl-[protein] + [thioredoxin]-disulfide + H2O = L-methionyl-(S)-S-oxide-[protein] + [thioredoxin]-dithiol</text>
        <dbReference type="Rhea" id="RHEA:14217"/>
        <dbReference type="Rhea" id="RHEA-COMP:10698"/>
        <dbReference type="Rhea" id="RHEA-COMP:10700"/>
        <dbReference type="Rhea" id="RHEA-COMP:12313"/>
        <dbReference type="Rhea" id="RHEA-COMP:12315"/>
        <dbReference type="ChEBI" id="CHEBI:15377"/>
        <dbReference type="ChEBI" id="CHEBI:16044"/>
        <dbReference type="ChEBI" id="CHEBI:29950"/>
        <dbReference type="ChEBI" id="CHEBI:44120"/>
        <dbReference type="ChEBI" id="CHEBI:50058"/>
        <dbReference type="EC" id="1.8.4.11"/>
    </reaction>
</comment>
<organism evidence="7 8">
    <name type="scientific">Paenibacillus rhizosphaerae</name>
    <dbReference type="NCBI Taxonomy" id="297318"/>
    <lineage>
        <taxon>Bacteria</taxon>
        <taxon>Bacillati</taxon>
        <taxon>Bacillota</taxon>
        <taxon>Bacilli</taxon>
        <taxon>Bacillales</taxon>
        <taxon>Paenibacillaceae</taxon>
        <taxon>Paenibacillus</taxon>
    </lineage>
</organism>
<dbReference type="SUPFAM" id="SSF55068">
    <property type="entry name" value="Peptide methionine sulfoxide reductase"/>
    <property type="match status" value="1"/>
</dbReference>
<dbReference type="PANTHER" id="PTHR43774:SF1">
    <property type="entry name" value="PEPTIDE METHIONINE SULFOXIDE REDUCTASE MSRA 2"/>
    <property type="match status" value="1"/>
</dbReference>
<dbReference type="Proteomes" id="UP000517523">
    <property type="component" value="Unassembled WGS sequence"/>
</dbReference>
<evidence type="ECO:0000256" key="3">
    <source>
        <dbReference type="ARBA" id="ARBA00047806"/>
    </source>
</evidence>
<keyword evidence="2 5" id="KW-0560">Oxidoreductase</keyword>
<comment type="catalytic activity">
    <reaction evidence="4 5">
        <text>[thioredoxin]-disulfide + L-methionine + H2O = L-methionine (S)-S-oxide + [thioredoxin]-dithiol</text>
        <dbReference type="Rhea" id="RHEA:19993"/>
        <dbReference type="Rhea" id="RHEA-COMP:10698"/>
        <dbReference type="Rhea" id="RHEA-COMP:10700"/>
        <dbReference type="ChEBI" id="CHEBI:15377"/>
        <dbReference type="ChEBI" id="CHEBI:29950"/>
        <dbReference type="ChEBI" id="CHEBI:50058"/>
        <dbReference type="ChEBI" id="CHEBI:57844"/>
        <dbReference type="ChEBI" id="CHEBI:58772"/>
        <dbReference type="EC" id="1.8.4.11"/>
    </reaction>
</comment>
<feature type="domain" description="Peptide methionine sulphoxide reductase MsrA" evidence="6">
    <location>
        <begin position="21"/>
        <end position="158"/>
    </location>
</feature>
<comment type="function">
    <text evidence="5">Has an important function as a repair enzyme for proteins that have been inactivated by oxidation. Catalyzes the reversible oxidation-reduction of methionine sulfoxide in proteins to methionine.</text>
</comment>
<evidence type="ECO:0000259" key="6">
    <source>
        <dbReference type="Pfam" id="PF01625"/>
    </source>
</evidence>
<dbReference type="Gene3D" id="3.30.1060.10">
    <property type="entry name" value="Peptide methionine sulphoxide reductase MsrA"/>
    <property type="match status" value="1"/>
</dbReference>
<dbReference type="Pfam" id="PF01625">
    <property type="entry name" value="PMSR"/>
    <property type="match status" value="1"/>
</dbReference>